<evidence type="ECO:0000256" key="6">
    <source>
        <dbReference type="SAM" id="Phobius"/>
    </source>
</evidence>
<feature type="transmembrane region" description="Helical" evidence="6">
    <location>
        <begin position="62"/>
        <end position="83"/>
    </location>
</feature>
<dbReference type="InterPro" id="IPR051611">
    <property type="entry name" value="ECF_transporter_component"/>
</dbReference>
<feature type="transmembrane region" description="Helical" evidence="6">
    <location>
        <begin position="236"/>
        <end position="254"/>
    </location>
</feature>
<gene>
    <name evidence="7" type="ORF">BWZ43_12785</name>
</gene>
<keyword evidence="8" id="KW-1185">Reference proteome</keyword>
<evidence type="ECO:0000256" key="4">
    <source>
        <dbReference type="ARBA" id="ARBA00022989"/>
    </source>
</evidence>
<keyword evidence="2" id="KW-1003">Cell membrane</keyword>
<proteinExistence type="predicted"/>
<evidence type="ECO:0000313" key="7">
    <source>
        <dbReference type="EMBL" id="OOP68008.1"/>
    </source>
</evidence>
<keyword evidence="5 6" id="KW-0472">Membrane</keyword>
<dbReference type="CDD" id="cd16914">
    <property type="entry name" value="EcfT"/>
    <property type="match status" value="1"/>
</dbReference>
<evidence type="ECO:0000313" key="8">
    <source>
        <dbReference type="Proteomes" id="UP000189761"/>
    </source>
</evidence>
<dbReference type="InterPro" id="IPR003339">
    <property type="entry name" value="ABC/ECF_trnsptr_transmembrane"/>
</dbReference>
<dbReference type="Pfam" id="PF02361">
    <property type="entry name" value="CbiQ"/>
    <property type="match status" value="1"/>
</dbReference>
<keyword evidence="3 6" id="KW-0812">Transmembrane</keyword>
<dbReference type="AlphaFoldDB" id="A0A8E2IAR4"/>
<dbReference type="Proteomes" id="UP000189761">
    <property type="component" value="Unassembled WGS sequence"/>
</dbReference>
<dbReference type="EMBL" id="MTLA01000142">
    <property type="protein sequence ID" value="OOP68008.1"/>
    <property type="molecule type" value="Genomic_DNA"/>
</dbReference>
<feature type="transmembrane region" description="Helical" evidence="6">
    <location>
        <begin position="104"/>
        <end position="126"/>
    </location>
</feature>
<comment type="caution">
    <text evidence="7">The sequence shown here is derived from an EMBL/GenBank/DDBJ whole genome shotgun (WGS) entry which is preliminary data.</text>
</comment>
<evidence type="ECO:0000256" key="5">
    <source>
        <dbReference type="ARBA" id="ARBA00023136"/>
    </source>
</evidence>
<evidence type="ECO:0000256" key="2">
    <source>
        <dbReference type="ARBA" id="ARBA00022475"/>
    </source>
</evidence>
<evidence type="ECO:0000256" key="3">
    <source>
        <dbReference type="ARBA" id="ARBA00022692"/>
    </source>
</evidence>
<protein>
    <submittedName>
        <fullName evidence="7">Cobalt ABC transporter permease</fullName>
    </submittedName>
</protein>
<dbReference type="GO" id="GO:0005886">
    <property type="term" value="C:plasma membrane"/>
    <property type="evidence" value="ECO:0007669"/>
    <property type="project" value="UniProtKB-ARBA"/>
</dbReference>
<reference evidence="7 8" key="1">
    <citation type="submission" date="2017-01" db="EMBL/GenBank/DDBJ databases">
        <title>Draft genome sequence of Bacillus oleronius.</title>
        <authorList>
            <person name="Allam M."/>
        </authorList>
    </citation>
    <scope>NUCLEOTIDE SEQUENCE [LARGE SCALE GENOMIC DNA]</scope>
    <source>
        <strain evidence="7 8">DSM 9356</strain>
    </source>
</reference>
<keyword evidence="4 6" id="KW-1133">Transmembrane helix</keyword>
<accession>A0A8E2IAR4</accession>
<name>A0A8E2IAR4_9BACI</name>
<dbReference type="PANTHER" id="PTHR34857">
    <property type="entry name" value="SLL0384 PROTEIN"/>
    <property type="match status" value="1"/>
</dbReference>
<dbReference type="RefSeq" id="WP_078110332.1">
    <property type="nucleotide sequence ID" value="NZ_CP065424.1"/>
</dbReference>
<organism evidence="7 8">
    <name type="scientific">Heyndrickxia oleronia</name>
    <dbReference type="NCBI Taxonomy" id="38875"/>
    <lineage>
        <taxon>Bacteria</taxon>
        <taxon>Bacillati</taxon>
        <taxon>Bacillota</taxon>
        <taxon>Bacilli</taxon>
        <taxon>Bacillales</taxon>
        <taxon>Bacillaceae</taxon>
        <taxon>Heyndrickxia</taxon>
    </lineage>
</organism>
<feature type="transmembrane region" description="Helical" evidence="6">
    <location>
        <begin position="23"/>
        <end position="56"/>
    </location>
</feature>
<evidence type="ECO:0000256" key="1">
    <source>
        <dbReference type="ARBA" id="ARBA00004141"/>
    </source>
</evidence>
<dbReference type="PANTHER" id="PTHR34857:SF2">
    <property type="entry name" value="SLL0384 PROTEIN"/>
    <property type="match status" value="1"/>
</dbReference>
<sequence length="255" mass="28759">MKSMTLYVERNSLIHHIDPLTKLLYVFVSIAATYIIPDLRAAIITTFISILLLLIGKVFRKILPILGVSFFLILSIIIVQGLFHPNRSTPLVEIGGFTIYKEGISYACLLVLRIFNMLCAFGLLILTTEPDELIDSLVKKGMSRKIGYVFLSVLQIIPQMRATMGKIIDAQRSRGMETEGHILVRLKSFFPLIGPVVLNSLNDTKERAIALEVRGFNAKGKKTHFKKARKYPYSKSLKFTLFLAFILIIVGRLTI</sequence>
<comment type="subcellular location">
    <subcellularLocation>
        <location evidence="1">Membrane</location>
        <topology evidence="1">Multi-pass membrane protein</topology>
    </subcellularLocation>
</comment>